<evidence type="ECO:0000256" key="2">
    <source>
        <dbReference type="ARBA" id="ARBA00007727"/>
    </source>
</evidence>
<keyword evidence="7" id="KW-0732">Signal</keyword>
<feature type="signal peptide" evidence="7">
    <location>
        <begin position="1"/>
        <end position="25"/>
    </location>
</feature>
<accession>A0A835C8G2</accession>
<organism evidence="10 11">
    <name type="scientific">Senna tora</name>
    <dbReference type="NCBI Taxonomy" id="362788"/>
    <lineage>
        <taxon>Eukaryota</taxon>
        <taxon>Viridiplantae</taxon>
        <taxon>Streptophyta</taxon>
        <taxon>Embryophyta</taxon>
        <taxon>Tracheophyta</taxon>
        <taxon>Spermatophyta</taxon>
        <taxon>Magnoliopsida</taxon>
        <taxon>eudicotyledons</taxon>
        <taxon>Gunneridae</taxon>
        <taxon>Pentapetalae</taxon>
        <taxon>rosids</taxon>
        <taxon>fabids</taxon>
        <taxon>Fabales</taxon>
        <taxon>Fabaceae</taxon>
        <taxon>Caesalpinioideae</taxon>
        <taxon>Cassia clade</taxon>
        <taxon>Senna</taxon>
    </lineage>
</organism>
<dbReference type="InterPro" id="IPR029962">
    <property type="entry name" value="TBL"/>
</dbReference>
<reference evidence="10" key="1">
    <citation type="submission" date="2020-09" db="EMBL/GenBank/DDBJ databases">
        <title>Genome-Enabled Discovery of Anthraquinone Biosynthesis in Senna tora.</title>
        <authorList>
            <person name="Kang S.-H."/>
            <person name="Pandey R.P."/>
            <person name="Lee C.-M."/>
            <person name="Sim J.-S."/>
            <person name="Jeong J.-T."/>
            <person name="Choi B.-S."/>
            <person name="Jung M."/>
            <person name="Ginzburg D."/>
            <person name="Zhao K."/>
            <person name="Won S.Y."/>
            <person name="Oh T.-J."/>
            <person name="Yu Y."/>
            <person name="Kim N.-H."/>
            <person name="Lee O.R."/>
            <person name="Lee T.-H."/>
            <person name="Bashyal P."/>
            <person name="Kim T.-S."/>
            <person name="Lee W.-H."/>
            <person name="Kawkins C."/>
            <person name="Kim C.-K."/>
            <person name="Kim J.S."/>
            <person name="Ahn B.O."/>
            <person name="Rhee S.Y."/>
            <person name="Sohng J.K."/>
        </authorList>
    </citation>
    <scope>NUCLEOTIDE SEQUENCE</scope>
    <source>
        <tissue evidence="10">Leaf</tissue>
    </source>
</reference>
<dbReference type="PANTHER" id="PTHR32285">
    <property type="entry name" value="PROTEIN TRICHOME BIREFRINGENCE-LIKE 9-RELATED"/>
    <property type="match status" value="1"/>
</dbReference>
<feature type="domain" description="Trichome birefringence-like C-terminal" evidence="8">
    <location>
        <begin position="85"/>
        <end position="354"/>
    </location>
</feature>
<dbReference type="AlphaFoldDB" id="A0A835C8G2"/>
<dbReference type="OrthoDB" id="630188at2759"/>
<dbReference type="Pfam" id="PF13839">
    <property type="entry name" value="PC-Esterase"/>
    <property type="match status" value="1"/>
</dbReference>
<dbReference type="GO" id="GO:0005794">
    <property type="term" value="C:Golgi apparatus"/>
    <property type="evidence" value="ECO:0007669"/>
    <property type="project" value="TreeGrafter"/>
</dbReference>
<dbReference type="PANTHER" id="PTHR32285:SF149">
    <property type="entry name" value="TRICHOME BIREFRINGENCE-LIKE N-TERMINAL DOMAIN-CONTAINING PROTEIN"/>
    <property type="match status" value="1"/>
</dbReference>
<evidence type="ECO:0000256" key="6">
    <source>
        <dbReference type="ARBA" id="ARBA00023136"/>
    </source>
</evidence>
<feature type="chain" id="PRO_5032364345" evidence="7">
    <location>
        <begin position="26"/>
        <end position="359"/>
    </location>
</feature>
<evidence type="ECO:0000256" key="4">
    <source>
        <dbReference type="ARBA" id="ARBA00022968"/>
    </source>
</evidence>
<evidence type="ECO:0000259" key="9">
    <source>
        <dbReference type="Pfam" id="PF14416"/>
    </source>
</evidence>
<keyword evidence="3" id="KW-0812">Transmembrane</keyword>
<keyword evidence="5" id="KW-1133">Transmembrane helix</keyword>
<evidence type="ECO:0000256" key="5">
    <source>
        <dbReference type="ARBA" id="ARBA00022989"/>
    </source>
</evidence>
<dbReference type="InterPro" id="IPR025846">
    <property type="entry name" value="TBL_N"/>
</dbReference>
<gene>
    <name evidence="10" type="ORF">G2W53_015883</name>
</gene>
<comment type="subcellular location">
    <subcellularLocation>
        <location evidence="1">Membrane</location>
        <topology evidence="1">Single-pass membrane protein</topology>
    </subcellularLocation>
</comment>
<comment type="caution">
    <text evidence="10">The sequence shown here is derived from an EMBL/GenBank/DDBJ whole genome shotgun (WGS) entry which is preliminary data.</text>
</comment>
<evidence type="ECO:0000256" key="1">
    <source>
        <dbReference type="ARBA" id="ARBA00004167"/>
    </source>
</evidence>
<proteinExistence type="inferred from homology"/>
<dbReference type="Proteomes" id="UP000634136">
    <property type="component" value="Unassembled WGS sequence"/>
</dbReference>
<name>A0A835C8G2_9FABA</name>
<dbReference type="GO" id="GO:0016413">
    <property type="term" value="F:O-acetyltransferase activity"/>
    <property type="evidence" value="ECO:0007669"/>
    <property type="project" value="InterPro"/>
</dbReference>
<keyword evidence="6" id="KW-0472">Membrane</keyword>
<protein>
    <submittedName>
        <fullName evidence="10">Protein trichome birefringence-like 43</fullName>
    </submittedName>
</protein>
<evidence type="ECO:0000256" key="3">
    <source>
        <dbReference type="ARBA" id="ARBA00022692"/>
    </source>
</evidence>
<dbReference type="InterPro" id="IPR026057">
    <property type="entry name" value="TBL_C"/>
</dbReference>
<dbReference type="Pfam" id="PF14416">
    <property type="entry name" value="PMR5N"/>
    <property type="match status" value="1"/>
</dbReference>
<evidence type="ECO:0000259" key="8">
    <source>
        <dbReference type="Pfam" id="PF13839"/>
    </source>
</evidence>
<dbReference type="GO" id="GO:0016020">
    <property type="term" value="C:membrane"/>
    <property type="evidence" value="ECO:0007669"/>
    <property type="project" value="UniProtKB-SubCell"/>
</dbReference>
<evidence type="ECO:0000256" key="7">
    <source>
        <dbReference type="SAM" id="SignalP"/>
    </source>
</evidence>
<feature type="domain" description="Trichome birefringence-like N-terminal" evidence="9">
    <location>
        <begin position="32"/>
        <end position="84"/>
    </location>
</feature>
<comment type="similarity">
    <text evidence="2">Belongs to the PC-esterase family. TBL subfamily.</text>
</comment>
<keyword evidence="11" id="KW-1185">Reference proteome</keyword>
<keyword evidence="4" id="KW-0735">Signal-anchor</keyword>
<evidence type="ECO:0000313" key="10">
    <source>
        <dbReference type="EMBL" id="KAF7833550.1"/>
    </source>
</evidence>
<dbReference type="EMBL" id="JAAIUW010000005">
    <property type="protein sequence ID" value="KAF7833550.1"/>
    <property type="molecule type" value="Genomic_DNA"/>
</dbReference>
<sequence>MGVFSSAFLVLLLMLVLPFSGFVNGEKDELKGCDIYEGRWEYDDSYPLYNSSQCPFIEMPFDCQNNGRPDQLYLKYRWKPYACDLPRFSGKHLLEKFENKRIMFVGDSISLNQWQSLTCMIHSWTPHDAYILQRDHQGFSTFTFLKHNVSLILSRNALLVDIAHKSWGRVLKLNTISDNNAKRWKDSDVLVFNSWHWWLHRGRKQPWDFIRDGDDLHKDMDRLVAYEKALSTWSKWVDKNIDFTKTEVFFQGISPAHINAKLGGKNGGKSCREDTKPLIGPPHPKRRLSAEVIVEKVISSMSNKVHLLNITRLSQQRKDGHPSVYGRPGRHIGMDCSHWCLPGVPDTWNELLLAELTRS</sequence>
<evidence type="ECO:0000313" key="11">
    <source>
        <dbReference type="Proteomes" id="UP000634136"/>
    </source>
</evidence>